<proteinExistence type="predicted"/>
<sequence>MSAAGDARAGSAVGPVQQGLKEALIETLTAILSPVQEVRAAAEEQIKVLEVTEEFGVHLAELTVDPQGALAIRQLASVILKQYVETHWCAHSEKFRPPETTDQILKKLQNWMCSNCLNCKTSRIGKRDCFRD</sequence>
<dbReference type="PROSITE" id="PS50166">
    <property type="entry name" value="IMPORTIN_B_NT"/>
    <property type="match status" value="1"/>
</dbReference>
<dbReference type="Pfam" id="PF03810">
    <property type="entry name" value="IBN_N"/>
    <property type="match status" value="1"/>
</dbReference>
<keyword evidence="6" id="KW-1185">Reference proteome</keyword>
<protein>
    <submittedName>
        <fullName evidence="5">Importin 9</fullName>
    </submittedName>
</protein>
<dbReference type="EMBL" id="JAHRIQ010035220">
    <property type="protein sequence ID" value="MEQ2232068.1"/>
    <property type="molecule type" value="Genomic_DNA"/>
</dbReference>
<dbReference type="PANTHER" id="PTHR10997:SF9">
    <property type="entry name" value="IMPORTIN-9"/>
    <property type="match status" value="1"/>
</dbReference>
<gene>
    <name evidence="5" type="primary">IPO9_1</name>
    <name evidence="5" type="ORF">ILYODFUR_007275</name>
</gene>
<dbReference type="Proteomes" id="UP001482620">
    <property type="component" value="Unassembled WGS sequence"/>
</dbReference>
<dbReference type="Gene3D" id="1.25.10.10">
    <property type="entry name" value="Leucine-rich Repeat Variant"/>
    <property type="match status" value="1"/>
</dbReference>
<evidence type="ECO:0000313" key="5">
    <source>
        <dbReference type="EMBL" id="MEQ2232068.1"/>
    </source>
</evidence>
<evidence type="ECO:0000259" key="4">
    <source>
        <dbReference type="PROSITE" id="PS50166"/>
    </source>
</evidence>
<reference evidence="5 6" key="1">
    <citation type="submission" date="2021-06" db="EMBL/GenBank/DDBJ databases">
        <authorList>
            <person name="Palmer J.M."/>
        </authorList>
    </citation>
    <scope>NUCLEOTIDE SEQUENCE [LARGE SCALE GENOMIC DNA]</scope>
    <source>
        <strain evidence="6">if_2019</strain>
        <tissue evidence="5">Muscle</tissue>
    </source>
</reference>
<organism evidence="5 6">
    <name type="scientific">Ilyodon furcidens</name>
    <name type="common">goldbreast splitfin</name>
    <dbReference type="NCBI Taxonomy" id="33524"/>
    <lineage>
        <taxon>Eukaryota</taxon>
        <taxon>Metazoa</taxon>
        <taxon>Chordata</taxon>
        <taxon>Craniata</taxon>
        <taxon>Vertebrata</taxon>
        <taxon>Euteleostomi</taxon>
        <taxon>Actinopterygii</taxon>
        <taxon>Neopterygii</taxon>
        <taxon>Teleostei</taxon>
        <taxon>Neoteleostei</taxon>
        <taxon>Acanthomorphata</taxon>
        <taxon>Ovalentaria</taxon>
        <taxon>Atherinomorphae</taxon>
        <taxon>Cyprinodontiformes</taxon>
        <taxon>Goodeidae</taxon>
        <taxon>Ilyodon</taxon>
    </lineage>
</organism>
<dbReference type="SUPFAM" id="SSF48371">
    <property type="entry name" value="ARM repeat"/>
    <property type="match status" value="1"/>
</dbReference>
<dbReference type="InterPro" id="IPR011989">
    <property type="entry name" value="ARM-like"/>
</dbReference>
<evidence type="ECO:0000256" key="1">
    <source>
        <dbReference type="ARBA" id="ARBA00004123"/>
    </source>
</evidence>
<evidence type="ECO:0000313" key="6">
    <source>
        <dbReference type="Proteomes" id="UP001482620"/>
    </source>
</evidence>
<comment type="caution">
    <text evidence="5">The sequence shown here is derived from an EMBL/GenBank/DDBJ whole genome shotgun (WGS) entry which is preliminary data.</text>
</comment>
<dbReference type="SMART" id="SM00913">
    <property type="entry name" value="IBN_N"/>
    <property type="match status" value="1"/>
</dbReference>
<feature type="domain" description="Importin N-terminal" evidence="4">
    <location>
        <begin position="42"/>
        <end position="114"/>
    </location>
</feature>
<evidence type="ECO:0000256" key="3">
    <source>
        <dbReference type="ARBA" id="ARBA00023242"/>
    </source>
</evidence>
<keyword evidence="3" id="KW-0539">Nucleus</keyword>
<comment type="subcellular location">
    <subcellularLocation>
        <location evidence="1">Nucleus</location>
    </subcellularLocation>
</comment>
<keyword evidence="2" id="KW-0813">Transport</keyword>
<accession>A0ABV0TGP0</accession>
<name>A0ABV0TGP0_9TELE</name>
<dbReference type="InterPro" id="IPR001494">
    <property type="entry name" value="Importin-beta_N"/>
</dbReference>
<dbReference type="PANTHER" id="PTHR10997">
    <property type="entry name" value="IMPORTIN-7, 8, 11"/>
    <property type="match status" value="1"/>
</dbReference>
<evidence type="ECO:0000256" key="2">
    <source>
        <dbReference type="ARBA" id="ARBA00022448"/>
    </source>
</evidence>
<dbReference type="InterPro" id="IPR016024">
    <property type="entry name" value="ARM-type_fold"/>
</dbReference>